<comment type="subcellular location">
    <subcellularLocation>
        <location evidence="9">Lysosome membrane</location>
        <topology evidence="9">Single-pass type I membrane protein</topology>
        <orientation evidence="9">Lumenal side</orientation>
    </subcellularLocation>
</comment>
<evidence type="ECO:0000256" key="5">
    <source>
        <dbReference type="ARBA" id="ARBA00023136"/>
    </source>
</evidence>
<evidence type="ECO:0000313" key="13">
    <source>
        <dbReference type="EnsemblMetazoa" id="BGLB030719-PB"/>
    </source>
</evidence>
<evidence type="ECO:0000256" key="8">
    <source>
        <dbReference type="ARBA" id="ARBA00024176"/>
    </source>
</evidence>
<dbReference type="EnsemblMetazoa" id="BGLB030719-RB">
    <property type="protein sequence ID" value="BGLB030719-PB"/>
    <property type="gene ID" value="BGLB030719"/>
</dbReference>
<feature type="transmembrane region" description="Helical" evidence="11">
    <location>
        <begin position="394"/>
        <end position="418"/>
    </location>
</feature>
<sequence length="445" mass="49868">MAAFPTMKIVILSSILTFVFCDIEKRNLKTWSWPDCEKYNETICNEAKQNGSIVIYVKASSESNDNLHYVFSTLGGPSVVVLRTTNVNANLTFNWEKLLQYNNSLIDGAITFSDPQPNIEYKFAVVFTRLLEYDDTDDSADLDYCEKHLNLTSWNIRDFSMFHWSSDDLKVNASTNTFVFNTTSDVMIKTNETRNGSISFAFSVKHDNGRASDLPRMLYIANETMFDFVIANYTPSFNNSRFALEVVVVSLSNEAASADMSVDLTKSIDDEYTPGVFEIIDWLTNPKQSHISGFFQWKPVSYISLPRGRNTATKVEHSDLTNVDKSSSSAKLLNNTVLLAVFNESLWNGKTVKRMANISFGLPKDGFYIKNNYTAWTAAIGYGTPPADSISITVIITISAGLGLPVLIIIVGGIYSIIRKMRKRSSGYEPINAGSINRNYTQQND</sequence>
<evidence type="ECO:0000256" key="9">
    <source>
        <dbReference type="ARBA" id="ARBA00024189"/>
    </source>
</evidence>
<dbReference type="PANTHER" id="PTHR31981:SF1">
    <property type="entry name" value="GLYCOSYLATED LYSOSOMAL MEMBRANE PROTEIN"/>
    <property type="match status" value="1"/>
</dbReference>
<organism evidence="13 14">
    <name type="scientific">Biomphalaria glabrata</name>
    <name type="common">Bloodfluke planorb</name>
    <name type="synonym">Freshwater snail</name>
    <dbReference type="NCBI Taxonomy" id="6526"/>
    <lineage>
        <taxon>Eukaryota</taxon>
        <taxon>Metazoa</taxon>
        <taxon>Spiralia</taxon>
        <taxon>Lophotrochozoa</taxon>
        <taxon>Mollusca</taxon>
        <taxon>Gastropoda</taxon>
        <taxon>Heterobranchia</taxon>
        <taxon>Euthyneura</taxon>
        <taxon>Panpulmonata</taxon>
        <taxon>Hygrophila</taxon>
        <taxon>Lymnaeoidea</taxon>
        <taxon>Planorbidae</taxon>
        <taxon>Biomphalaria</taxon>
    </lineage>
</organism>
<evidence type="ECO:0000256" key="10">
    <source>
        <dbReference type="ARBA" id="ARBA00044960"/>
    </source>
</evidence>
<evidence type="ECO:0000313" key="14">
    <source>
        <dbReference type="Proteomes" id="UP000076420"/>
    </source>
</evidence>
<feature type="signal peptide" evidence="12">
    <location>
        <begin position="1"/>
        <end position="21"/>
    </location>
</feature>
<dbReference type="AlphaFoldDB" id="A0A2C9LGG1"/>
<accession>A0A2C9LGG1</accession>
<name>A0A2C9LGG1_BIOGL</name>
<dbReference type="VEuPathDB" id="VectorBase:BGLB030719"/>
<evidence type="ECO:0000256" key="12">
    <source>
        <dbReference type="SAM" id="SignalP"/>
    </source>
</evidence>
<keyword evidence="6" id="KW-0325">Glycoprotein</keyword>
<evidence type="ECO:0000256" key="3">
    <source>
        <dbReference type="ARBA" id="ARBA00022729"/>
    </source>
</evidence>
<evidence type="ECO:0000256" key="1">
    <source>
        <dbReference type="ARBA" id="ARBA00010599"/>
    </source>
</evidence>
<keyword evidence="7" id="KW-0458">Lysosome</keyword>
<dbReference type="KEGG" id="bgt:106078512"/>
<comment type="subunit">
    <text evidence="10">Interacts (via lumenal domain) with lysosomal protein MFSD1; the interaction starts while both proteins are still in the endoplasmic reticulum and is required for stabilization of MFSD1 in lysosomes but has no direct effect on its targeting to lysosomes or transporter activity.</text>
</comment>
<dbReference type="GO" id="GO:0005765">
    <property type="term" value="C:lysosomal membrane"/>
    <property type="evidence" value="ECO:0007669"/>
    <property type="project" value="UniProtKB-SubCell"/>
</dbReference>
<gene>
    <name evidence="13" type="primary">106078512</name>
</gene>
<dbReference type="Pfam" id="PF15065">
    <property type="entry name" value="NCU-G1"/>
    <property type="match status" value="1"/>
</dbReference>
<protein>
    <submittedName>
        <fullName evidence="13">Uncharacterized protein</fullName>
    </submittedName>
</protein>
<keyword evidence="2 11" id="KW-0812">Transmembrane</keyword>
<keyword evidence="5 11" id="KW-0472">Membrane</keyword>
<dbReference type="InterPro" id="IPR029382">
    <property type="entry name" value="NCU-G1"/>
</dbReference>
<evidence type="ECO:0000256" key="2">
    <source>
        <dbReference type="ARBA" id="ARBA00022692"/>
    </source>
</evidence>
<evidence type="ECO:0000256" key="6">
    <source>
        <dbReference type="ARBA" id="ARBA00023180"/>
    </source>
</evidence>
<comment type="function">
    <text evidence="8">Required to protect lysosomal transporter MFSD1 from lysosomal proteolysis and for MFSD1 lysosomal localization.</text>
</comment>
<dbReference type="PANTHER" id="PTHR31981">
    <property type="entry name" value="GLYCOSYLATED LYSOSOMAL MEMBRANE PROTEIN"/>
    <property type="match status" value="1"/>
</dbReference>
<reference evidence="13" key="1">
    <citation type="submission" date="2020-05" db="UniProtKB">
        <authorList>
            <consortium name="EnsemblMetazoa"/>
        </authorList>
    </citation>
    <scope>IDENTIFICATION</scope>
    <source>
        <strain evidence="13">BB02</strain>
    </source>
</reference>
<proteinExistence type="inferred from homology"/>
<evidence type="ECO:0000256" key="4">
    <source>
        <dbReference type="ARBA" id="ARBA00022989"/>
    </source>
</evidence>
<dbReference type="OrthoDB" id="6264340at2759"/>
<comment type="similarity">
    <text evidence="1">Belongs to the GLMP family.</text>
</comment>
<evidence type="ECO:0000256" key="7">
    <source>
        <dbReference type="ARBA" id="ARBA00023228"/>
    </source>
</evidence>
<dbReference type="VEuPathDB" id="VectorBase:BGLAX_050243"/>
<keyword evidence="4 11" id="KW-1133">Transmembrane helix</keyword>
<evidence type="ECO:0000256" key="11">
    <source>
        <dbReference type="SAM" id="Phobius"/>
    </source>
</evidence>
<keyword evidence="3 12" id="KW-0732">Signal</keyword>
<feature type="chain" id="PRO_5012903471" evidence="12">
    <location>
        <begin position="22"/>
        <end position="445"/>
    </location>
</feature>
<dbReference type="Proteomes" id="UP000076420">
    <property type="component" value="Unassembled WGS sequence"/>
</dbReference>